<keyword evidence="1" id="KW-0472">Membrane</keyword>
<keyword evidence="1" id="KW-0812">Transmembrane</keyword>
<name>A0A1F6AMY1_9BACT</name>
<dbReference type="EMBL" id="MFJR01000014">
    <property type="protein sequence ID" value="OGG26059.1"/>
    <property type="molecule type" value="Genomic_DNA"/>
</dbReference>
<evidence type="ECO:0000256" key="1">
    <source>
        <dbReference type="SAM" id="Phobius"/>
    </source>
</evidence>
<comment type="caution">
    <text evidence="2">The sequence shown here is derived from an EMBL/GenBank/DDBJ whole genome shotgun (WGS) entry which is preliminary data.</text>
</comment>
<dbReference type="Proteomes" id="UP000176609">
    <property type="component" value="Unassembled WGS sequence"/>
</dbReference>
<keyword evidence="1" id="KW-1133">Transmembrane helix</keyword>
<evidence type="ECO:0000313" key="3">
    <source>
        <dbReference type="Proteomes" id="UP000176609"/>
    </source>
</evidence>
<dbReference type="AlphaFoldDB" id="A0A1F6AMY1"/>
<gene>
    <name evidence="2" type="ORF">A2960_05905</name>
</gene>
<protein>
    <submittedName>
        <fullName evidence="2">Uncharacterized protein</fullName>
    </submittedName>
</protein>
<organism evidence="2 3">
    <name type="scientific">Candidatus Gottesmanbacteria bacterium RIFCSPLOWO2_01_FULL_39_12b</name>
    <dbReference type="NCBI Taxonomy" id="1798388"/>
    <lineage>
        <taxon>Bacteria</taxon>
        <taxon>Candidatus Gottesmaniibacteriota</taxon>
    </lineage>
</organism>
<evidence type="ECO:0000313" key="2">
    <source>
        <dbReference type="EMBL" id="OGG26059.1"/>
    </source>
</evidence>
<reference evidence="2 3" key="1">
    <citation type="journal article" date="2016" name="Nat. Commun.">
        <title>Thousands of microbial genomes shed light on interconnected biogeochemical processes in an aquifer system.</title>
        <authorList>
            <person name="Anantharaman K."/>
            <person name="Brown C.T."/>
            <person name="Hug L.A."/>
            <person name="Sharon I."/>
            <person name="Castelle C.J."/>
            <person name="Probst A.J."/>
            <person name="Thomas B.C."/>
            <person name="Singh A."/>
            <person name="Wilkins M.J."/>
            <person name="Karaoz U."/>
            <person name="Brodie E.L."/>
            <person name="Williams K.H."/>
            <person name="Hubbard S.S."/>
            <person name="Banfield J.F."/>
        </authorList>
    </citation>
    <scope>NUCLEOTIDE SEQUENCE [LARGE SCALE GENOMIC DNA]</scope>
</reference>
<proteinExistence type="predicted"/>
<feature type="transmembrane region" description="Helical" evidence="1">
    <location>
        <begin position="12"/>
        <end position="31"/>
    </location>
</feature>
<accession>A0A1F6AMY1</accession>
<sequence length="355" mass="39588">MLVDLQLTRKEKSVVFITILAVIFLAIIYYSNFYSLNLRGRAASLKSDAGGWGQSCFMGKEGFYKCNDPYQCHSSTSDTGWIDSKDSAICRNLSDVCGQGSGSPCCSVLDPRGLCREVEGSMLECNTQITPYPDSIKKYRYSNPWLYSINEPKSLGFCEAKKTTSECGLEGTQCCTIVGKRCDFSNLRCMDPHDSLDPSIKPDDYNLCLSLDKANIVTVIHSSVNVSNIIVDKTTQGNILIPIGKDNTIIFSGYDTSLIGNYRIYEFSCNWTSTNNGYIDSNLMHPVGYGLPTCVYPGPGRYKLGMRGWTFDSEQEYNNYLQTPPHVEMIKDIVLFYPTPSPTQIIRNPLISGKK</sequence>